<reference evidence="4 5" key="1">
    <citation type="submission" date="2018-08" db="EMBL/GenBank/DDBJ databases">
        <title>Recombination of ecologically and evolutionarily significant loci maintains genetic cohesion in the Pseudomonas syringae species complex.</title>
        <authorList>
            <person name="Dillon M."/>
            <person name="Thakur S."/>
            <person name="Almeida R.N.D."/>
            <person name="Weir B.S."/>
            <person name="Guttman D.S."/>
        </authorList>
    </citation>
    <scope>NUCLEOTIDE SEQUENCE [LARGE SCALE GENOMIC DNA]</scope>
    <source>
        <strain evidence="4 5">ICMP 3353</strain>
    </source>
</reference>
<gene>
    <name evidence="4" type="ORF">ALQ04_05067</name>
</gene>
<proteinExistence type="predicted"/>
<evidence type="ECO:0000313" key="4">
    <source>
        <dbReference type="EMBL" id="RMQ43219.1"/>
    </source>
</evidence>
<dbReference type="Pfam" id="PF14402">
    <property type="entry name" value="7TM_transglut"/>
    <property type="match status" value="1"/>
</dbReference>
<evidence type="ECO:0000313" key="5">
    <source>
        <dbReference type="Proteomes" id="UP000277236"/>
    </source>
</evidence>
<dbReference type="InterPro" id="IPR025840">
    <property type="entry name" value="7TM_transglut"/>
</dbReference>
<evidence type="ECO:0000259" key="2">
    <source>
        <dbReference type="Pfam" id="PF14400"/>
    </source>
</evidence>
<keyword evidence="1" id="KW-0812">Transmembrane</keyword>
<feature type="domain" description="7 transmembrane helices usually fused to an inactive transglutaminase" evidence="3">
    <location>
        <begin position="296"/>
        <end position="541"/>
    </location>
</feature>
<feature type="transmembrane region" description="Helical" evidence="1">
    <location>
        <begin position="390"/>
        <end position="409"/>
    </location>
</feature>
<dbReference type="InterPro" id="IPR025838">
    <property type="entry name" value="Transglut_i_TM"/>
</dbReference>
<sequence>MAPTHSNTSMRWSIQVLNLWRASLPAPPSLKTPSKYMRSLTLHLKILITFLVTLGIAITAYQIVILGIPLTEDETDNLWNIDAKVEFQANSKESIKIQMFVPPLTTDYISLNESFISNNYGVSVNRVDGNRKVTWSSRRANGNQTLYYRLVLTKRYSADKPKSKGPIFRDSIAVEGPEKIAAEALLAPIRRHSADVETFISEAIKRVNNLKDDNAKLLLAGDTSAARKAQITELLLSMAHVPMEKVHTIRLIADQPQNPELWLRSFNGKEWLYFNPDTGEAGLPDDRLLWWTGDENLISIEGGRKATVSFSLNNSEMNAMRLAKLTDESTDTDFLSYSLYGLPLQTQQTFMIMVMIPIGVLVILILRNLIGLQTLGTFTPVLIALAFRETQLGFGIALFTVITALGLSLRSYLEHLKLQMLPRLSVVLTFVVVLIAAISLFSHKLGLERGLSVALFPMVILTMTIERLSITWEERGGGHAMKVAIGTLFAASLAHLIMSVPALIYFVFTFPAVLLVLVGFMLAMGRYRGYRLTELLRFKAFLKAEDAK</sequence>
<keyword evidence="1" id="KW-0472">Membrane</keyword>
<dbReference type="AlphaFoldDB" id="A0A3M4LP02"/>
<evidence type="ECO:0000256" key="1">
    <source>
        <dbReference type="SAM" id="Phobius"/>
    </source>
</evidence>
<feature type="transmembrane region" description="Helical" evidence="1">
    <location>
        <begin position="350"/>
        <end position="370"/>
    </location>
</feature>
<protein>
    <recommendedName>
        <fullName evidence="6">Inactive transglutaminase fused to 7 transmembrane helices</fullName>
    </recommendedName>
</protein>
<feature type="domain" description="Inactive transglutaminase fused to 7 transmembrane helices" evidence="2">
    <location>
        <begin position="61"/>
        <end position="220"/>
    </location>
</feature>
<feature type="transmembrane region" description="Helical" evidence="1">
    <location>
        <begin position="503"/>
        <end position="523"/>
    </location>
</feature>
<dbReference type="Proteomes" id="UP000277236">
    <property type="component" value="Unassembled WGS sequence"/>
</dbReference>
<dbReference type="EMBL" id="RBRE01000070">
    <property type="protein sequence ID" value="RMQ43219.1"/>
    <property type="molecule type" value="Genomic_DNA"/>
</dbReference>
<organism evidence="4 5">
    <name type="scientific">Pseudomonas cichorii</name>
    <dbReference type="NCBI Taxonomy" id="36746"/>
    <lineage>
        <taxon>Bacteria</taxon>
        <taxon>Pseudomonadati</taxon>
        <taxon>Pseudomonadota</taxon>
        <taxon>Gammaproteobacteria</taxon>
        <taxon>Pseudomonadales</taxon>
        <taxon>Pseudomonadaceae</taxon>
        <taxon>Pseudomonas</taxon>
    </lineage>
</organism>
<keyword evidence="1" id="KW-1133">Transmembrane helix</keyword>
<dbReference type="Pfam" id="PF14400">
    <property type="entry name" value="Transglut_i_TM"/>
    <property type="match status" value="1"/>
</dbReference>
<evidence type="ECO:0000259" key="3">
    <source>
        <dbReference type="Pfam" id="PF14402"/>
    </source>
</evidence>
<comment type="caution">
    <text evidence="4">The sequence shown here is derived from an EMBL/GenBank/DDBJ whole genome shotgun (WGS) entry which is preliminary data.</text>
</comment>
<feature type="transmembrane region" description="Helical" evidence="1">
    <location>
        <begin position="449"/>
        <end position="468"/>
    </location>
</feature>
<accession>A0A3M4LP02</accession>
<feature type="transmembrane region" description="Helical" evidence="1">
    <location>
        <begin position="46"/>
        <end position="68"/>
    </location>
</feature>
<feature type="transmembrane region" description="Helical" evidence="1">
    <location>
        <begin position="421"/>
        <end position="443"/>
    </location>
</feature>
<evidence type="ECO:0008006" key="6">
    <source>
        <dbReference type="Google" id="ProtNLM"/>
    </source>
</evidence>
<name>A0A3M4LP02_PSECI</name>